<dbReference type="InterPro" id="IPR051678">
    <property type="entry name" value="AGP_Transferase"/>
</dbReference>
<feature type="domain" description="Aminoglycoside phosphotransferase" evidence="1">
    <location>
        <begin position="24"/>
        <end position="124"/>
    </location>
</feature>
<protein>
    <submittedName>
        <fullName evidence="2">Phosphotransferase enzyme family protein</fullName>
    </submittedName>
</protein>
<feature type="domain" description="Aminoglycoside phosphotransferase" evidence="1">
    <location>
        <begin position="126"/>
        <end position="166"/>
    </location>
</feature>
<proteinExistence type="predicted"/>
<dbReference type="GO" id="GO:0016740">
    <property type="term" value="F:transferase activity"/>
    <property type="evidence" value="ECO:0007669"/>
    <property type="project" value="UniProtKB-KW"/>
</dbReference>
<dbReference type="InterPro" id="IPR011009">
    <property type="entry name" value="Kinase-like_dom_sf"/>
</dbReference>
<accession>A0A239H5Y9</accession>
<keyword evidence="2" id="KW-0808">Transferase</keyword>
<evidence type="ECO:0000259" key="1">
    <source>
        <dbReference type="Pfam" id="PF01636"/>
    </source>
</evidence>
<dbReference type="AlphaFoldDB" id="A0A239H5Y9"/>
<dbReference type="EMBL" id="FZOH01000008">
    <property type="protein sequence ID" value="SNS76807.1"/>
    <property type="molecule type" value="Genomic_DNA"/>
</dbReference>
<dbReference type="InterPro" id="IPR002575">
    <property type="entry name" value="Aminoglycoside_PTrfase"/>
</dbReference>
<reference evidence="3" key="1">
    <citation type="submission" date="2017-06" db="EMBL/GenBank/DDBJ databases">
        <authorList>
            <person name="Varghese N."/>
            <person name="Submissions S."/>
        </authorList>
    </citation>
    <scope>NUCLEOTIDE SEQUENCE [LARGE SCALE GENOMIC DNA]</scope>
    <source>
        <strain evidence="3">DSM 45423</strain>
    </source>
</reference>
<dbReference type="Gene3D" id="3.90.1200.10">
    <property type="match status" value="1"/>
</dbReference>
<evidence type="ECO:0000313" key="2">
    <source>
        <dbReference type="EMBL" id="SNS76807.1"/>
    </source>
</evidence>
<sequence length="234" mass="24662">MEPHPGHGAETRPSVAVVDTGPLLASGRDADVFEYGPGRVLRRYRRGGDTAHEADVMRHVAAHGFPVPTVVAAGGPDLVLERLDGPTAWHALRDGLVEPESVGAQLADLHRRLHAVPARTSPTPGRVVVHLDLHPDNVLLTTRGPVVVDWRNADDGSADVDVALSALILAQVALDTRHPLAPSVRPCLTAFLERTGQPPASALTAAAAFRAADPAVTPDERARIDRATDLVAGS</sequence>
<dbReference type="Pfam" id="PF01636">
    <property type="entry name" value="APH"/>
    <property type="match status" value="2"/>
</dbReference>
<keyword evidence="3" id="KW-1185">Reference proteome</keyword>
<gene>
    <name evidence="2" type="ORF">SAMN04488107_3709</name>
</gene>
<evidence type="ECO:0000313" key="3">
    <source>
        <dbReference type="Proteomes" id="UP000198386"/>
    </source>
</evidence>
<dbReference type="PANTHER" id="PTHR21310:SF40">
    <property type="entry name" value="AMINOGLYCOSIDE PHOSPHOTRANSFERASE DOMAIN-CONTAINING PROTEIN-RELATED"/>
    <property type="match status" value="1"/>
</dbReference>
<dbReference type="Proteomes" id="UP000198386">
    <property type="component" value="Unassembled WGS sequence"/>
</dbReference>
<dbReference type="PANTHER" id="PTHR21310">
    <property type="entry name" value="AMINOGLYCOSIDE PHOSPHOTRANSFERASE-RELATED-RELATED"/>
    <property type="match status" value="1"/>
</dbReference>
<organism evidence="2 3">
    <name type="scientific">Geodermatophilus saharensis</name>
    <dbReference type="NCBI Taxonomy" id="1137994"/>
    <lineage>
        <taxon>Bacteria</taxon>
        <taxon>Bacillati</taxon>
        <taxon>Actinomycetota</taxon>
        <taxon>Actinomycetes</taxon>
        <taxon>Geodermatophilales</taxon>
        <taxon>Geodermatophilaceae</taxon>
        <taxon>Geodermatophilus</taxon>
    </lineage>
</organism>
<name>A0A239H5Y9_9ACTN</name>
<dbReference type="SUPFAM" id="SSF56112">
    <property type="entry name" value="Protein kinase-like (PK-like)"/>
    <property type="match status" value="1"/>
</dbReference>